<proteinExistence type="predicted"/>
<organism evidence="2 3">
    <name type="scientific">Solihabitans fulvus</name>
    <dbReference type="NCBI Taxonomy" id="1892852"/>
    <lineage>
        <taxon>Bacteria</taxon>
        <taxon>Bacillati</taxon>
        <taxon>Actinomycetota</taxon>
        <taxon>Actinomycetes</taxon>
        <taxon>Pseudonocardiales</taxon>
        <taxon>Pseudonocardiaceae</taxon>
        <taxon>Solihabitans</taxon>
    </lineage>
</organism>
<keyword evidence="3" id="KW-1185">Reference proteome</keyword>
<evidence type="ECO:0000313" key="3">
    <source>
        <dbReference type="Proteomes" id="UP000323454"/>
    </source>
</evidence>
<evidence type="ECO:0000313" key="2">
    <source>
        <dbReference type="EMBL" id="KAA2266575.1"/>
    </source>
</evidence>
<evidence type="ECO:0000256" key="1">
    <source>
        <dbReference type="SAM" id="Phobius"/>
    </source>
</evidence>
<dbReference type="InterPro" id="IPR025333">
    <property type="entry name" value="DUF4239"/>
</dbReference>
<dbReference type="RefSeq" id="WP_149847682.1">
    <property type="nucleotide sequence ID" value="NZ_VUOB01000002.1"/>
</dbReference>
<dbReference type="OrthoDB" id="3427059at2"/>
<gene>
    <name evidence="2" type="ORF">F0L68_02230</name>
</gene>
<dbReference type="EMBL" id="VUOB01000002">
    <property type="protein sequence ID" value="KAA2266575.1"/>
    <property type="molecule type" value="Genomic_DNA"/>
</dbReference>
<dbReference type="AlphaFoldDB" id="A0A5B2XTT4"/>
<feature type="transmembrane region" description="Helical" evidence="1">
    <location>
        <begin position="177"/>
        <end position="196"/>
    </location>
</feature>
<name>A0A5B2XTT4_9PSEU</name>
<keyword evidence="1" id="KW-0812">Transmembrane</keyword>
<feature type="transmembrane region" description="Helical" evidence="1">
    <location>
        <begin position="202"/>
        <end position="223"/>
    </location>
</feature>
<sequence>MSVYLEGLLWVLAASVFAVGLTVAIRRFGSAELREANNDAAGKVFSIVGGLSAVLIAFVLIAQFDGITSARASTAREADNLVAVYWAADSRPAAVRAQIQELCQSYAKEVADEEWPAMARGESVSARGGELLDKLHAAIASDTTTSVQAQAATDPMLELYMARQDRLERAAERVNPVVWLALIIGALISILFPHLFGGPKFAAHAIIMVTLSATMVLLLFAIYQLQNPFGGGARVTPEAFRLALDRFGSHLG</sequence>
<feature type="transmembrane region" description="Helical" evidence="1">
    <location>
        <begin position="40"/>
        <end position="61"/>
    </location>
</feature>
<keyword evidence="1" id="KW-0472">Membrane</keyword>
<reference evidence="2 3" key="2">
    <citation type="submission" date="2019-09" db="EMBL/GenBank/DDBJ databases">
        <authorList>
            <person name="Jin C."/>
        </authorList>
    </citation>
    <scope>NUCLEOTIDE SEQUENCE [LARGE SCALE GENOMIC DNA]</scope>
    <source>
        <strain evidence="2 3">AN110305</strain>
    </source>
</reference>
<protein>
    <submittedName>
        <fullName evidence="2">DUF4239 domain-containing protein</fullName>
    </submittedName>
</protein>
<comment type="caution">
    <text evidence="2">The sequence shown here is derived from an EMBL/GenBank/DDBJ whole genome shotgun (WGS) entry which is preliminary data.</text>
</comment>
<keyword evidence="1" id="KW-1133">Transmembrane helix</keyword>
<dbReference type="Pfam" id="PF14023">
    <property type="entry name" value="Bestrophin-like"/>
    <property type="match status" value="1"/>
</dbReference>
<accession>A0A5B2XTT4</accession>
<dbReference type="Proteomes" id="UP000323454">
    <property type="component" value="Unassembled WGS sequence"/>
</dbReference>
<reference evidence="2 3" key="1">
    <citation type="submission" date="2019-09" db="EMBL/GenBank/DDBJ databases">
        <title>Goodfellowia gen. nov., a new genus of the Pseudonocardineae related to Actinoalloteichus, containing Goodfellowia coeruleoviolacea gen. nov., comb. nov. gen. nov., comb. nov.</title>
        <authorList>
            <person name="Labeda D."/>
        </authorList>
    </citation>
    <scope>NUCLEOTIDE SEQUENCE [LARGE SCALE GENOMIC DNA]</scope>
    <source>
        <strain evidence="2 3">AN110305</strain>
    </source>
</reference>